<dbReference type="Proteomes" id="UP001055072">
    <property type="component" value="Unassembled WGS sequence"/>
</dbReference>
<accession>A0ACB8U3E7</accession>
<name>A0ACB8U3E7_9APHY</name>
<dbReference type="EMBL" id="MU274913">
    <property type="protein sequence ID" value="KAI0088614.1"/>
    <property type="molecule type" value="Genomic_DNA"/>
</dbReference>
<keyword evidence="2" id="KW-1185">Reference proteome</keyword>
<evidence type="ECO:0000313" key="1">
    <source>
        <dbReference type="EMBL" id="KAI0088614.1"/>
    </source>
</evidence>
<evidence type="ECO:0000313" key="2">
    <source>
        <dbReference type="Proteomes" id="UP001055072"/>
    </source>
</evidence>
<proteinExistence type="predicted"/>
<comment type="caution">
    <text evidence="1">The sequence shown here is derived from an EMBL/GenBank/DDBJ whole genome shotgun (WGS) entry which is preliminary data.</text>
</comment>
<sequence>MTPSSENDSAQEVEELIVRGKIRPQLNLKVNFARRDGIMFLKDEIGFLFQPTAMKTAMRNTKKRICEATIASSRSGTVNLRLGVTASLNTLSHWLIDEHFQILNPELLVGVRNHAKLDSKIYGLTKKSIDISESWNFMLTYCCQSPSMPRLRLVSKDGPQASAANGVTDAINSQEVIGV</sequence>
<gene>
    <name evidence="1" type="ORF">BDY19DRAFT_906617</name>
</gene>
<organism evidence="1 2">
    <name type="scientific">Irpex rosettiformis</name>
    <dbReference type="NCBI Taxonomy" id="378272"/>
    <lineage>
        <taxon>Eukaryota</taxon>
        <taxon>Fungi</taxon>
        <taxon>Dikarya</taxon>
        <taxon>Basidiomycota</taxon>
        <taxon>Agaricomycotina</taxon>
        <taxon>Agaricomycetes</taxon>
        <taxon>Polyporales</taxon>
        <taxon>Irpicaceae</taxon>
        <taxon>Irpex</taxon>
    </lineage>
</organism>
<protein>
    <submittedName>
        <fullName evidence="1">Uncharacterized protein</fullName>
    </submittedName>
</protein>
<reference evidence="1" key="1">
    <citation type="journal article" date="2021" name="Environ. Microbiol.">
        <title>Gene family expansions and transcriptome signatures uncover fungal adaptations to wood decay.</title>
        <authorList>
            <person name="Hage H."/>
            <person name="Miyauchi S."/>
            <person name="Viragh M."/>
            <person name="Drula E."/>
            <person name="Min B."/>
            <person name="Chaduli D."/>
            <person name="Navarro D."/>
            <person name="Favel A."/>
            <person name="Norest M."/>
            <person name="Lesage-Meessen L."/>
            <person name="Balint B."/>
            <person name="Merenyi Z."/>
            <person name="de Eugenio L."/>
            <person name="Morin E."/>
            <person name="Martinez A.T."/>
            <person name="Baldrian P."/>
            <person name="Stursova M."/>
            <person name="Martinez M.J."/>
            <person name="Novotny C."/>
            <person name="Magnuson J.K."/>
            <person name="Spatafora J.W."/>
            <person name="Maurice S."/>
            <person name="Pangilinan J."/>
            <person name="Andreopoulos W."/>
            <person name="LaButti K."/>
            <person name="Hundley H."/>
            <person name="Na H."/>
            <person name="Kuo A."/>
            <person name="Barry K."/>
            <person name="Lipzen A."/>
            <person name="Henrissat B."/>
            <person name="Riley R."/>
            <person name="Ahrendt S."/>
            <person name="Nagy L.G."/>
            <person name="Grigoriev I.V."/>
            <person name="Martin F."/>
            <person name="Rosso M.N."/>
        </authorList>
    </citation>
    <scope>NUCLEOTIDE SEQUENCE</scope>
    <source>
        <strain evidence="1">CBS 384.51</strain>
    </source>
</reference>